<dbReference type="Gene3D" id="2.60.120.10">
    <property type="entry name" value="Jelly Rolls"/>
    <property type="match status" value="1"/>
</dbReference>
<name>A0A3D8HCF1_9BACT</name>
<proteinExistence type="predicted"/>
<feature type="domain" description="DUF985" evidence="1">
    <location>
        <begin position="11"/>
        <end position="143"/>
    </location>
</feature>
<dbReference type="CDD" id="cd06121">
    <property type="entry name" value="cupin_YML079wp"/>
    <property type="match status" value="1"/>
</dbReference>
<evidence type="ECO:0000313" key="5">
    <source>
        <dbReference type="Proteomes" id="UP000629596"/>
    </source>
</evidence>
<dbReference type="EMBL" id="JACRTI010000045">
    <property type="protein sequence ID" value="MBC8603087.1"/>
    <property type="molecule type" value="Genomic_DNA"/>
</dbReference>
<dbReference type="Proteomes" id="UP000256321">
    <property type="component" value="Unassembled WGS sequence"/>
</dbReference>
<dbReference type="AlphaFoldDB" id="A0A3D8HCF1"/>
<evidence type="ECO:0000313" key="3">
    <source>
        <dbReference type="EMBL" id="RDU48207.1"/>
    </source>
</evidence>
<dbReference type="InterPro" id="IPR014710">
    <property type="entry name" value="RmlC-like_jellyroll"/>
</dbReference>
<comment type="caution">
    <text evidence="3">The sequence shown here is derived from an EMBL/GenBank/DDBJ whole genome shotgun (WGS) entry which is preliminary data.</text>
</comment>
<evidence type="ECO:0000313" key="4">
    <source>
        <dbReference type="Proteomes" id="UP000256321"/>
    </source>
</evidence>
<reference evidence="2 5" key="2">
    <citation type="submission" date="2020-08" db="EMBL/GenBank/DDBJ databases">
        <title>Genome public.</title>
        <authorList>
            <person name="Liu C."/>
            <person name="Sun Q."/>
        </authorList>
    </citation>
    <scope>NUCLEOTIDE SEQUENCE [LARGE SCALE GENOMIC DNA]</scope>
    <source>
        <strain evidence="2 5">426_9</strain>
    </source>
</reference>
<dbReference type="Proteomes" id="UP000629596">
    <property type="component" value="Unassembled WGS sequence"/>
</dbReference>
<dbReference type="InterPro" id="IPR009327">
    <property type="entry name" value="Cupin_DUF985"/>
</dbReference>
<dbReference type="InterPro" id="IPR011051">
    <property type="entry name" value="RmlC_Cupin_sf"/>
</dbReference>
<accession>A0A3D8HCF1</accession>
<dbReference type="RefSeq" id="WP_115500576.1">
    <property type="nucleotide sequence ID" value="NZ_JACRTI010000045.1"/>
</dbReference>
<reference evidence="3 4" key="1">
    <citation type="submission" date="2018-07" db="EMBL/GenBank/DDBJ databases">
        <title>Parabacteroides acidifaciens nov. sp., isolated from human feces.</title>
        <authorList>
            <person name="Wang Y.J."/>
        </authorList>
    </citation>
    <scope>NUCLEOTIDE SEQUENCE [LARGE SCALE GENOMIC DNA]</scope>
    <source>
        <strain evidence="3 4">426-9</strain>
    </source>
</reference>
<gene>
    <name evidence="3" type="ORF">DWU89_15705</name>
    <name evidence="2" type="ORF">H8784_15335</name>
</gene>
<organism evidence="3 4">
    <name type="scientific">Parabacteroides acidifaciens</name>
    <dbReference type="NCBI Taxonomy" id="2290935"/>
    <lineage>
        <taxon>Bacteria</taxon>
        <taxon>Pseudomonadati</taxon>
        <taxon>Bacteroidota</taxon>
        <taxon>Bacteroidia</taxon>
        <taxon>Bacteroidales</taxon>
        <taxon>Tannerellaceae</taxon>
        <taxon>Parabacteroides</taxon>
    </lineage>
</organism>
<dbReference type="PANTHER" id="PTHR33387">
    <property type="entry name" value="RMLC-LIKE JELLY ROLL FOLD PROTEIN"/>
    <property type="match status" value="1"/>
</dbReference>
<keyword evidence="5" id="KW-1185">Reference proteome</keyword>
<dbReference type="InterPro" id="IPR039935">
    <property type="entry name" value="YML079W-like"/>
</dbReference>
<dbReference type="PANTHER" id="PTHR33387:SF3">
    <property type="entry name" value="DUF985 DOMAIN-CONTAINING PROTEIN"/>
    <property type="match status" value="1"/>
</dbReference>
<protein>
    <submittedName>
        <fullName evidence="3">Cupin domain-containing protein</fullName>
    </submittedName>
</protein>
<evidence type="ECO:0000313" key="2">
    <source>
        <dbReference type="EMBL" id="MBC8603087.1"/>
    </source>
</evidence>
<sequence length="163" mass="18970">MEKMKDMQASYWIKRLGMTPHPEGGYYKEEYRPEYWKPIDGLPIGKRVLTTIYYLLEKDDFSAFHRIKSPESWFFHKGEPLLIYSFEEGTLVCRELSDQESGTLQVTIEPGIWFAARLKEAQGFALVSCAVAPGFEYPDFELADEDVLLSEYPDHREMILSLI</sequence>
<dbReference type="EMBL" id="QREV01000045">
    <property type="protein sequence ID" value="RDU48207.1"/>
    <property type="molecule type" value="Genomic_DNA"/>
</dbReference>
<evidence type="ECO:0000259" key="1">
    <source>
        <dbReference type="Pfam" id="PF06172"/>
    </source>
</evidence>
<dbReference type="SUPFAM" id="SSF51182">
    <property type="entry name" value="RmlC-like cupins"/>
    <property type="match status" value="1"/>
</dbReference>
<dbReference type="Pfam" id="PF06172">
    <property type="entry name" value="Cupin_5"/>
    <property type="match status" value="1"/>
</dbReference>